<keyword evidence="8 9" id="KW-0539">Nucleus</keyword>
<dbReference type="InterPro" id="IPR009401">
    <property type="entry name" value="Med13_C"/>
</dbReference>
<comment type="subcellular location">
    <subcellularLocation>
        <location evidence="1 9">Nucleus</location>
    </subcellularLocation>
</comment>
<feature type="compositionally biased region" description="Polar residues" evidence="10">
    <location>
        <begin position="253"/>
        <end position="262"/>
    </location>
</feature>
<dbReference type="GO" id="GO:0016592">
    <property type="term" value="C:mediator complex"/>
    <property type="evidence" value="ECO:0007669"/>
    <property type="project" value="InterPro"/>
</dbReference>
<feature type="region of interest" description="Disordered" evidence="10">
    <location>
        <begin position="699"/>
        <end position="953"/>
    </location>
</feature>
<feature type="compositionally biased region" description="Low complexity" evidence="10">
    <location>
        <begin position="1370"/>
        <end position="1426"/>
    </location>
</feature>
<feature type="compositionally biased region" description="Low complexity" evidence="10">
    <location>
        <begin position="2271"/>
        <end position="2287"/>
    </location>
</feature>
<dbReference type="STRING" id="7260.B4N3V5"/>
<evidence type="ECO:0000256" key="9">
    <source>
        <dbReference type="RuleBase" id="RU364134"/>
    </source>
</evidence>
<dbReference type="PANTHER" id="PTHR48249:SF3">
    <property type="entry name" value="MEDIATOR OF RNA POLYMERASE II TRANSCRIPTION SUBUNIT 13"/>
    <property type="match status" value="1"/>
</dbReference>
<comment type="similarity">
    <text evidence="2 9">Belongs to the Mediator complex subunit 13 family.</text>
</comment>
<dbReference type="Pfam" id="PF18296">
    <property type="entry name" value="MID_MedPIWI"/>
    <property type="match status" value="1"/>
</dbReference>
<feature type="region of interest" description="Disordered" evidence="10">
    <location>
        <begin position="1700"/>
        <end position="1726"/>
    </location>
</feature>
<keyword evidence="6 9" id="KW-0010">Activator</keyword>
<feature type="region of interest" description="Disordered" evidence="10">
    <location>
        <begin position="1555"/>
        <end position="1575"/>
    </location>
</feature>
<evidence type="ECO:0000256" key="3">
    <source>
        <dbReference type="ARBA" id="ARBA00019618"/>
    </source>
</evidence>
<dbReference type="Pfam" id="PF06333">
    <property type="entry name" value="Med13_C"/>
    <property type="match status" value="1"/>
</dbReference>
<dbReference type="FunCoup" id="B4N3V5">
    <property type="interactions" value="1855"/>
</dbReference>
<sequence>MTHQNHQTNGASLEDCHTNFYALTDLCGIKWRKFVNGERPNASSDPLADPILRSYSRCMQADMLCVWRRVQSTKQDNTDPNALNFEITTSTKVHPPLSLAAAKELWIFWYGEEPDLSDLVDAELLRIAANQPLWNGTWKGELTYECRSLLFKALHNLMERFVLTKDIVRFGKWFVQPCTSSDRLFGRSSQHLSFSFTFFVHGDTVCASIDLREHPAVRPLTKEHLADAATAFAAASSAQSSGSNGTTGGTTGQNQEPNTNSEPLEAPGSNGETAKASKPAHARKVMLAPFGIAAILTGNSYKATDPMAEKILEDWSSFFPLCNKDNTDVPPVVEVVSGGHKMYHPTKYVLVTDLDDMEQMEFAELDKARSASAAAAVAAAAGETAALASAAATVAVSSSSSAVAASTQAMPLATNNNNNNNNNVSATSAASAASTVSVANAAAIASRKATAPQAISALERLTFQPYYDQRPTSGFSFNTNNTHIPPSAAIEMPERSWQDCIMNTLQIDATATAAAAAAAAAAASSASIGGGGDEDEQNKPPPADSKQLVQQQIQQQQQQQQRQKLWKFVDPMQKAPCICTNAQCGGSSKRHHHHHQQQQQQQQLQPLGSPALRAAGGGNMKSSFHQHHYQRPGTPAPVSSAAVIAAAAAAASAGSHHSTSSTNTNTTNSNNNNNISSTSCSSMMTALKRHIVPFHKRLPNTLTSSSSSSLSSLFKPKTNININNNNNTTDTNIPKQRHLTAGGANAGSGSGIGGTTPHGTAHGGASQYLRNSLGGDSSMPAVASVESPATPAPSPHPNSAHSQPTSVPPAEQLLNMSPHAPTSVPNLQQPPTPIDHLLDKNTPAPTPTDQHDNKSITASPYVHQTPSVEPPSYTEHSGGGGGGAGGGTASQPSLSGPGSVQPNTPTASANTPGGGSGGGGGGTTASSGGAASTIATTEPGLSGGSSQRQQSAQREHLRQCCRIHTEALHLLVFTAATMTLKDPDSYYDEEWLKEVVYDFRFQENWDYLPVKRPKLEDPSKQRRPRYSKNLYEGHTHFKPLMPSPGSVYGSQLLSLDLQAAVGGGSGISGGSGTSNDGLVGIVNSSGAGGDEPDNGNNNYFQGLDIKTEPGLLSPSCRETKSSNTGGSSSGGGNNLFTAEGLNPSLNDLEQLFETSSNDECSSVQIHTPPDSNNPSNGGCSTVTNTIDELKRSTAVTSAVVIAAAAAAGLANSGAGSIQAEDLTKMFPTPPSHEQQHPNSSPCQTDVVMTDLSVDTTSIMATPAVAGTAATATALVPLGISSSVVGGVAIGGVLKVVKQEYNVELGSPVEEPIDDWTYVYRPPQQEKFVGSSRYAPLTNLPSQTLPALNIPPNCFYKPTWSTHKSRAASLAKAAAAQQQQQQHQKHQALQQRIQLHQQQLQMHQHQHQQQQQQQHLQQQQHQQQQQQSAGAGSSHPHQKHQQLQELLLSNAPRTPSTAMPSPSTSTVPQPLSSAGSQLLLNQLNCPQAPPGSSMQQLMRAGMSPISPGPVGVGTVPFPRSSPMHRQTPTHPPPPYPYDLAVVSPATSTSSYLNKQFNSQEPHPHSHTPQGSMHHMQGGAGGGMGIHGSGNGPNGAGSTVGGGASGNSHLSMMHYTGDAGIASGSSSAVSVPSSSLLQELPEVNSVLVNILLYDTALNVFRDHNFDSSSVCVCNADTQKIGNIRGADSGVYVPLPGGSFNPFPTHSSTSHTANSAAAASSAQRLLNGPSSSSSSSFAGGLRMISAFGGSPASSSMPGAGSGHGHGPNGGSSSSSCTPPSSNPHITGYVDDDPVDCTCGFSAVVNRRLSHRAGLFYEDELEITGIADDPGKNKQPTLLNLIQSLSRRQQGKLMPGETNSSTALEKSTGVATTGQVEQLAHAIFDLLLEQCSIIQTSSSSVHRAVQSHRRRMSRQRRLFGNSGAPAASMASIANVLEFIDAHDVISLALEQARLAFESQRMDNIMDFHGGSNQHSSSQQLTAFQAAPLALRQKLAILGSGRLTVHKWPYLPVGFTRSNKEIVRTMNSIQPMLQNAFHCKSRGGAAGSKDASSYNTVSGPLTWRQFHRLAGRASGQCEPQPIPSVVVGYEKDWISVAPHSIHYWDKFLLEPYSYARDVVYLVVCPDNEHVASCTRSYFRELSSTYEMCKLGRHTPIRGWDGILQVSSSRSGLPNDREGPTPLDDWLRTLEHAPLAEQIRRYAVAFHHQLAPYLSRVATDKTLLNPPDGNSSSSSNIGGAGGSGSSKTGGSGQHLGNSSGTELPTDAAIKLEPGTEQQTPVSSSSGQQQQDNSQDTKPDIKGAGGANGNGSDSKPALILGDPLGVGETLEDINPSAIVLYVVNPFTFASDSCELERLALIALLRCYAELLKVIPDSVRAQMNIQIISLEAVMELGPCGNRKRFSDEIKCLALNIFSQCRRHLVHAQSVKSLTGFGTAANMEAFLKTKDEPNRKAYKMYTAPFVLAPMHERNDKTDFSRAAGSMHGQNEHRYSVMYCNYCLSEDQAWLLATATDERGELLEKVCINIDVPNRLRRRKAPARYVALKKLMDFIMGLISQTPQMWRLVIGRIGRIGHSELKSWSYLLSKQQLQKASKQFKDMCKQCTLMYPPTILSACLVTLEPDAKLRVMPDQFTPDERFSQISMQNPLSTPQDVTCTHILVFPTSAVCASFTRQFQNEPPVDDDFLTFEEEGNEEFSDADIGDIFWDTAHMDRVSPTGSPGRMEDNRSWPSAGGNNFKCSPPQEVEEVGSLNQQPISVGYMVSTAPTGRMPAWFWSACPHLEDVCPVFLKTALHLHVPSIQIADDMFNQTNAHQSANDHPLDSSLTADVLRFVLEGYNALSWLALDSNTHDRLSCLPINVQTLMDLYYLTAAIA</sequence>
<protein>
    <recommendedName>
        <fullName evidence="3 9">Mediator of RNA polymerase II transcription subunit 13</fullName>
    </recommendedName>
</protein>
<feature type="region of interest" description="Disordered" evidence="10">
    <location>
        <begin position="236"/>
        <end position="280"/>
    </location>
</feature>
<feature type="region of interest" description="Disordered" evidence="10">
    <location>
        <begin position="1370"/>
        <end position="1471"/>
    </location>
</feature>
<keyword evidence="7 9" id="KW-0804">Transcription</keyword>
<feature type="region of interest" description="Disordered" evidence="10">
    <location>
        <begin position="2708"/>
        <end position="2727"/>
    </location>
</feature>
<evidence type="ECO:0000256" key="1">
    <source>
        <dbReference type="ARBA" id="ARBA00004123"/>
    </source>
</evidence>
<comment type="function">
    <text evidence="9">Component of the Mediator complex, a coactivator involved in regulated transcription of nearly all RNA polymerase II-dependent genes. Mediator functions as a bridge to convey information from gene-specific regulatory proteins to the basal RNA polymerase II transcription machinery. Mediator is recruited to promoters by direct interactions with regulatory proteins and serves as a scaffold for the assembly of a functional preinitiation complex with RNA polymerase II and the general transcription factors.</text>
</comment>
<dbReference type="HOGENOM" id="CLU_000508_0_0_1"/>
<feature type="region of interest" description="Disordered" evidence="10">
    <location>
        <begin position="1749"/>
        <end position="1785"/>
    </location>
</feature>
<keyword evidence="4 9" id="KW-0678">Repressor</keyword>
<evidence type="ECO:0000256" key="8">
    <source>
        <dbReference type="ARBA" id="ARBA00023242"/>
    </source>
</evidence>
<evidence type="ECO:0000256" key="6">
    <source>
        <dbReference type="ARBA" id="ARBA00023159"/>
    </source>
</evidence>
<feature type="compositionally biased region" description="Gly residues" evidence="10">
    <location>
        <begin position="877"/>
        <end position="888"/>
    </location>
</feature>
<feature type="domain" description="Mediator complex subunit Med13 C-terminal" evidence="11">
    <location>
        <begin position="2452"/>
        <end position="2856"/>
    </location>
</feature>
<name>B4N3V5_DROWI</name>
<dbReference type="InterPro" id="IPR041285">
    <property type="entry name" value="MID_MedPIWI"/>
</dbReference>
<feature type="compositionally biased region" description="Low complexity" evidence="10">
    <location>
        <begin position="701"/>
        <end position="733"/>
    </location>
</feature>
<dbReference type="InParanoid" id="B4N3V5"/>
<feature type="compositionally biased region" description="Gly residues" evidence="10">
    <location>
        <begin position="912"/>
        <end position="923"/>
    </location>
</feature>
<feature type="compositionally biased region" description="Polar residues" evidence="10">
    <location>
        <begin position="889"/>
        <end position="905"/>
    </location>
</feature>
<evidence type="ECO:0000256" key="4">
    <source>
        <dbReference type="ARBA" id="ARBA00022491"/>
    </source>
</evidence>
<feature type="region of interest" description="Disordered" evidence="10">
    <location>
        <begin position="654"/>
        <end position="679"/>
    </location>
</feature>
<reference evidence="13 14" key="1">
    <citation type="journal article" date="2007" name="Nature">
        <title>Evolution of genes and genomes on the Drosophila phylogeny.</title>
        <authorList>
            <consortium name="Drosophila 12 Genomes Consortium"/>
            <person name="Clark A.G."/>
            <person name="Eisen M.B."/>
            <person name="Smith D.R."/>
            <person name="Bergman C.M."/>
            <person name="Oliver B."/>
            <person name="Markow T.A."/>
            <person name="Kaufman T.C."/>
            <person name="Kellis M."/>
            <person name="Gelbart W."/>
            <person name="Iyer V.N."/>
            <person name="Pollard D.A."/>
            <person name="Sackton T.B."/>
            <person name="Larracuente A.M."/>
            <person name="Singh N.D."/>
            <person name="Abad J.P."/>
            <person name="Abt D.N."/>
            <person name="Adryan B."/>
            <person name="Aguade M."/>
            <person name="Akashi H."/>
            <person name="Anderson W.W."/>
            <person name="Aquadro C.F."/>
            <person name="Ardell D.H."/>
            <person name="Arguello R."/>
            <person name="Artieri C.G."/>
            <person name="Barbash D.A."/>
            <person name="Barker D."/>
            <person name="Barsanti P."/>
            <person name="Batterham P."/>
            <person name="Batzoglou S."/>
            <person name="Begun D."/>
            <person name="Bhutkar A."/>
            <person name="Blanco E."/>
            <person name="Bosak S.A."/>
            <person name="Bradley R.K."/>
            <person name="Brand A.D."/>
            <person name="Brent M.R."/>
            <person name="Brooks A.N."/>
            <person name="Brown R.H."/>
            <person name="Butlin R.K."/>
            <person name="Caggese C."/>
            <person name="Calvi B.R."/>
            <person name="Bernardo de Carvalho A."/>
            <person name="Caspi A."/>
            <person name="Castrezana S."/>
            <person name="Celniker S.E."/>
            <person name="Chang J.L."/>
            <person name="Chapple C."/>
            <person name="Chatterji S."/>
            <person name="Chinwalla A."/>
            <person name="Civetta A."/>
            <person name="Clifton S.W."/>
            <person name="Comeron J.M."/>
            <person name="Costello J.C."/>
            <person name="Coyne J.A."/>
            <person name="Daub J."/>
            <person name="David R.G."/>
            <person name="Delcher A.L."/>
            <person name="Delehaunty K."/>
            <person name="Do C.B."/>
            <person name="Ebling H."/>
            <person name="Edwards K."/>
            <person name="Eickbush T."/>
            <person name="Evans J.D."/>
            <person name="Filipski A."/>
            <person name="Findeiss S."/>
            <person name="Freyhult E."/>
            <person name="Fulton L."/>
            <person name="Fulton R."/>
            <person name="Garcia A.C."/>
            <person name="Gardiner A."/>
            <person name="Garfield D.A."/>
            <person name="Garvin B.E."/>
            <person name="Gibson G."/>
            <person name="Gilbert D."/>
            <person name="Gnerre S."/>
            <person name="Godfrey J."/>
            <person name="Good R."/>
            <person name="Gotea V."/>
            <person name="Gravely B."/>
            <person name="Greenberg A.J."/>
            <person name="Griffiths-Jones S."/>
            <person name="Gross S."/>
            <person name="Guigo R."/>
            <person name="Gustafson E.A."/>
            <person name="Haerty W."/>
            <person name="Hahn M.W."/>
            <person name="Halligan D.L."/>
            <person name="Halpern A.L."/>
            <person name="Halter G.M."/>
            <person name="Han M.V."/>
            <person name="Heger A."/>
            <person name="Hillier L."/>
            <person name="Hinrichs A.S."/>
            <person name="Holmes I."/>
            <person name="Hoskins R.A."/>
            <person name="Hubisz M.J."/>
            <person name="Hultmark D."/>
            <person name="Huntley M.A."/>
            <person name="Jaffe D.B."/>
            <person name="Jagadeeshan S."/>
            <person name="Jeck W.R."/>
            <person name="Johnson J."/>
            <person name="Jones C.D."/>
            <person name="Jordan W.C."/>
            <person name="Karpen G.H."/>
            <person name="Kataoka E."/>
            <person name="Keightley P.D."/>
            <person name="Kheradpour P."/>
            <person name="Kirkness E.F."/>
            <person name="Koerich L.B."/>
            <person name="Kristiansen K."/>
            <person name="Kudrna D."/>
            <person name="Kulathinal R.J."/>
            <person name="Kumar S."/>
            <person name="Kwok R."/>
            <person name="Lander E."/>
            <person name="Langley C.H."/>
            <person name="Lapoint R."/>
            <person name="Lazzaro B.P."/>
            <person name="Lee S.J."/>
            <person name="Levesque L."/>
            <person name="Li R."/>
            <person name="Lin C.F."/>
            <person name="Lin M.F."/>
            <person name="Lindblad-Toh K."/>
            <person name="Llopart A."/>
            <person name="Long M."/>
            <person name="Low L."/>
            <person name="Lozovsky E."/>
            <person name="Lu J."/>
            <person name="Luo M."/>
            <person name="Machado C.A."/>
            <person name="Makalowski W."/>
            <person name="Marzo M."/>
            <person name="Matsuda M."/>
            <person name="Matzkin L."/>
            <person name="McAllister B."/>
            <person name="McBride C.S."/>
            <person name="McKernan B."/>
            <person name="McKernan K."/>
            <person name="Mendez-Lago M."/>
            <person name="Minx P."/>
            <person name="Mollenhauer M.U."/>
            <person name="Montooth K."/>
            <person name="Mount S.M."/>
            <person name="Mu X."/>
            <person name="Myers E."/>
            <person name="Negre B."/>
            <person name="Newfeld S."/>
            <person name="Nielsen R."/>
            <person name="Noor M.A."/>
            <person name="O'Grady P."/>
            <person name="Pachter L."/>
            <person name="Papaceit M."/>
            <person name="Parisi M.J."/>
            <person name="Parisi M."/>
            <person name="Parts L."/>
            <person name="Pedersen J.S."/>
            <person name="Pesole G."/>
            <person name="Phillippy A.M."/>
            <person name="Ponting C.P."/>
            <person name="Pop M."/>
            <person name="Porcelli D."/>
            <person name="Powell J.R."/>
            <person name="Prohaska S."/>
            <person name="Pruitt K."/>
            <person name="Puig M."/>
            <person name="Quesneville H."/>
            <person name="Ram K.R."/>
            <person name="Rand D."/>
            <person name="Rasmussen M.D."/>
            <person name="Reed L.K."/>
            <person name="Reenan R."/>
            <person name="Reily A."/>
            <person name="Remington K.A."/>
            <person name="Rieger T.T."/>
            <person name="Ritchie M.G."/>
            <person name="Robin C."/>
            <person name="Rogers Y.H."/>
            <person name="Rohde C."/>
            <person name="Rozas J."/>
            <person name="Rubenfield M.J."/>
            <person name="Ruiz A."/>
            <person name="Russo S."/>
            <person name="Salzberg S.L."/>
            <person name="Sanchez-Gracia A."/>
            <person name="Saranga D.J."/>
            <person name="Sato H."/>
            <person name="Schaeffer S.W."/>
            <person name="Schatz M.C."/>
            <person name="Schlenke T."/>
            <person name="Schwartz R."/>
            <person name="Segarra C."/>
            <person name="Singh R.S."/>
            <person name="Sirot L."/>
            <person name="Sirota M."/>
            <person name="Sisneros N.B."/>
            <person name="Smith C.D."/>
            <person name="Smith T.F."/>
            <person name="Spieth J."/>
            <person name="Stage D.E."/>
            <person name="Stark A."/>
            <person name="Stephan W."/>
            <person name="Strausberg R.L."/>
            <person name="Strempel S."/>
            <person name="Sturgill D."/>
            <person name="Sutton G."/>
            <person name="Sutton G.G."/>
            <person name="Tao W."/>
            <person name="Teichmann S."/>
            <person name="Tobari Y.N."/>
            <person name="Tomimura Y."/>
            <person name="Tsolas J.M."/>
            <person name="Valente V.L."/>
            <person name="Venter E."/>
            <person name="Venter J.C."/>
            <person name="Vicario S."/>
            <person name="Vieira F.G."/>
            <person name="Vilella A.J."/>
            <person name="Villasante A."/>
            <person name="Walenz B."/>
            <person name="Wang J."/>
            <person name="Wasserman M."/>
            <person name="Watts T."/>
            <person name="Wilson D."/>
            <person name="Wilson R.K."/>
            <person name="Wing R.A."/>
            <person name="Wolfner M.F."/>
            <person name="Wong A."/>
            <person name="Wong G.K."/>
            <person name="Wu C.I."/>
            <person name="Wu G."/>
            <person name="Yamamoto D."/>
            <person name="Yang H.P."/>
            <person name="Yang S.P."/>
            <person name="Yorke J.A."/>
            <person name="Yoshida K."/>
            <person name="Zdobnov E."/>
            <person name="Zhang P."/>
            <person name="Zhang Y."/>
            <person name="Zimin A.V."/>
            <person name="Baldwin J."/>
            <person name="Abdouelleil A."/>
            <person name="Abdulkadir J."/>
            <person name="Abebe A."/>
            <person name="Abera B."/>
            <person name="Abreu J."/>
            <person name="Acer S.C."/>
            <person name="Aftuck L."/>
            <person name="Alexander A."/>
            <person name="An P."/>
            <person name="Anderson E."/>
            <person name="Anderson S."/>
            <person name="Arachi H."/>
            <person name="Azer M."/>
            <person name="Bachantsang P."/>
            <person name="Barry A."/>
            <person name="Bayul T."/>
            <person name="Berlin A."/>
            <person name="Bessette D."/>
            <person name="Bloom T."/>
            <person name="Blye J."/>
            <person name="Boguslavskiy L."/>
            <person name="Bonnet C."/>
            <person name="Boukhgalter B."/>
            <person name="Bourzgui I."/>
            <person name="Brown A."/>
            <person name="Cahill P."/>
            <person name="Channer S."/>
            <person name="Cheshatsang Y."/>
            <person name="Chuda L."/>
            <person name="Citroen M."/>
            <person name="Collymore A."/>
            <person name="Cooke P."/>
            <person name="Costello M."/>
            <person name="D'Aco K."/>
            <person name="Daza R."/>
            <person name="De Haan G."/>
            <person name="DeGray S."/>
            <person name="DeMaso C."/>
            <person name="Dhargay N."/>
            <person name="Dooley K."/>
            <person name="Dooley E."/>
            <person name="Doricent M."/>
            <person name="Dorje P."/>
            <person name="Dorjee K."/>
            <person name="Dupes A."/>
            <person name="Elong R."/>
            <person name="Falk J."/>
            <person name="Farina A."/>
            <person name="Faro S."/>
            <person name="Ferguson D."/>
            <person name="Fisher S."/>
            <person name="Foley C.D."/>
            <person name="Franke A."/>
            <person name="Friedrich D."/>
            <person name="Gadbois L."/>
            <person name="Gearin G."/>
            <person name="Gearin C.R."/>
            <person name="Giannoukos G."/>
            <person name="Goode T."/>
            <person name="Graham J."/>
            <person name="Grandbois E."/>
            <person name="Grewal S."/>
            <person name="Gyaltsen K."/>
            <person name="Hafez N."/>
            <person name="Hagos B."/>
            <person name="Hall J."/>
            <person name="Henson C."/>
            <person name="Hollinger A."/>
            <person name="Honan T."/>
            <person name="Huard M.D."/>
            <person name="Hughes L."/>
            <person name="Hurhula B."/>
            <person name="Husby M.E."/>
            <person name="Kamat A."/>
            <person name="Kanga B."/>
            <person name="Kashin S."/>
            <person name="Khazanovich D."/>
            <person name="Kisner P."/>
            <person name="Lance K."/>
            <person name="Lara M."/>
            <person name="Lee W."/>
            <person name="Lennon N."/>
            <person name="Letendre F."/>
            <person name="LeVine R."/>
            <person name="Lipovsky A."/>
            <person name="Liu X."/>
            <person name="Liu J."/>
            <person name="Liu S."/>
            <person name="Lokyitsang T."/>
            <person name="Lokyitsang Y."/>
            <person name="Lubonja R."/>
            <person name="Lui A."/>
            <person name="MacDonald P."/>
            <person name="Magnisalis V."/>
            <person name="Maru K."/>
            <person name="Matthews C."/>
            <person name="McCusker W."/>
            <person name="McDonough S."/>
            <person name="Mehta T."/>
            <person name="Meldrim J."/>
            <person name="Meneus L."/>
            <person name="Mihai O."/>
            <person name="Mihalev A."/>
            <person name="Mihova T."/>
            <person name="Mittelman R."/>
            <person name="Mlenga V."/>
            <person name="Montmayeur A."/>
            <person name="Mulrain L."/>
            <person name="Navidi A."/>
            <person name="Naylor J."/>
            <person name="Negash T."/>
            <person name="Nguyen T."/>
            <person name="Nguyen N."/>
            <person name="Nicol R."/>
            <person name="Norbu C."/>
            <person name="Norbu N."/>
            <person name="Novod N."/>
            <person name="O'Neill B."/>
            <person name="Osman S."/>
            <person name="Markiewicz E."/>
            <person name="Oyono O.L."/>
            <person name="Patti C."/>
            <person name="Phunkhang P."/>
            <person name="Pierre F."/>
            <person name="Priest M."/>
            <person name="Raghuraman S."/>
            <person name="Rege F."/>
            <person name="Reyes R."/>
            <person name="Rise C."/>
            <person name="Rogov P."/>
            <person name="Ross K."/>
            <person name="Ryan E."/>
            <person name="Settipalli S."/>
            <person name="Shea T."/>
            <person name="Sherpa N."/>
            <person name="Shi L."/>
            <person name="Shih D."/>
            <person name="Sparrow T."/>
            <person name="Spaulding J."/>
            <person name="Stalker J."/>
            <person name="Stange-Thomann N."/>
            <person name="Stavropoulos S."/>
            <person name="Stone C."/>
            <person name="Strader C."/>
            <person name="Tesfaye S."/>
            <person name="Thomson T."/>
            <person name="Thoulutsang Y."/>
            <person name="Thoulutsang D."/>
            <person name="Topham K."/>
            <person name="Topping I."/>
            <person name="Tsamla T."/>
            <person name="Vassiliev H."/>
            <person name="Vo A."/>
            <person name="Wangchuk T."/>
            <person name="Wangdi T."/>
            <person name="Weiand M."/>
            <person name="Wilkinson J."/>
            <person name="Wilson A."/>
            <person name="Yadav S."/>
            <person name="Young G."/>
            <person name="Yu Q."/>
            <person name="Zembek L."/>
            <person name="Zhong D."/>
            <person name="Zimmer A."/>
            <person name="Zwirko Z."/>
            <person name="Jaffe D.B."/>
            <person name="Alvarez P."/>
            <person name="Brockman W."/>
            <person name="Butler J."/>
            <person name="Chin C."/>
            <person name="Gnerre S."/>
            <person name="Grabherr M."/>
            <person name="Kleber M."/>
            <person name="Mauceli E."/>
            <person name="MacCallum I."/>
        </authorList>
    </citation>
    <scope>NUCLEOTIDE SEQUENCE [LARGE SCALE GENOMIC DNA]</scope>
    <source>
        <strain evidence="14">Tucson 14030-0811.24</strain>
    </source>
</reference>
<feature type="compositionally biased region" description="Low complexity" evidence="10">
    <location>
        <begin position="924"/>
        <end position="937"/>
    </location>
</feature>
<proteinExistence type="inferred from homology"/>
<evidence type="ECO:0000313" key="14">
    <source>
        <dbReference type="Proteomes" id="UP000007798"/>
    </source>
</evidence>
<keyword evidence="5 9" id="KW-0805">Transcription regulation</keyword>
<evidence type="ECO:0000256" key="7">
    <source>
        <dbReference type="ARBA" id="ARBA00023163"/>
    </source>
</evidence>
<dbReference type="eggNOG" id="KOG3600">
    <property type="taxonomic scope" value="Eukaryota"/>
</dbReference>
<evidence type="ECO:0000259" key="12">
    <source>
        <dbReference type="Pfam" id="PF18296"/>
    </source>
</evidence>
<evidence type="ECO:0000259" key="11">
    <source>
        <dbReference type="Pfam" id="PF06333"/>
    </source>
</evidence>
<feature type="compositionally biased region" description="Polar residues" evidence="10">
    <location>
        <begin position="855"/>
        <end position="867"/>
    </location>
</feature>
<dbReference type="GO" id="GO:0045944">
    <property type="term" value="P:positive regulation of transcription by RNA polymerase II"/>
    <property type="evidence" value="ECO:0007669"/>
    <property type="project" value="TreeGrafter"/>
</dbReference>
<feature type="compositionally biased region" description="Low complexity" evidence="10">
    <location>
        <begin position="547"/>
        <end position="563"/>
    </location>
</feature>
<dbReference type="PANTHER" id="PTHR48249">
    <property type="entry name" value="MEDIATOR OF RNA POLYMERASE II TRANSCRIPTION SUBUNIT 13"/>
    <property type="match status" value="1"/>
</dbReference>
<gene>
    <name evidence="13" type="primary">Dwil\GK13446</name>
    <name evidence="13" type="ORF">Dwil_GK13446</name>
</gene>
<dbReference type="InterPro" id="IPR051139">
    <property type="entry name" value="Mediator_complx_sub13"/>
</dbReference>
<feature type="region of interest" description="Disordered" evidence="10">
    <location>
        <begin position="1081"/>
        <end position="1134"/>
    </location>
</feature>
<dbReference type="OrthoDB" id="103819at2759"/>
<keyword evidence="14" id="KW-1185">Reference proteome</keyword>
<evidence type="ECO:0000256" key="10">
    <source>
        <dbReference type="SAM" id="MobiDB-lite"/>
    </source>
</evidence>
<comment type="subunit">
    <text evidence="9">Component of the Mediator complex.</text>
</comment>
<feature type="compositionally biased region" description="Gly residues" evidence="10">
    <location>
        <begin position="744"/>
        <end position="756"/>
    </location>
</feature>
<feature type="compositionally biased region" description="Gly residues" evidence="10">
    <location>
        <begin position="1756"/>
        <end position="1766"/>
    </location>
</feature>
<dbReference type="EMBL" id="CH964095">
    <property type="protein sequence ID" value="EDW79310.2"/>
    <property type="molecule type" value="Genomic_DNA"/>
</dbReference>
<evidence type="ECO:0000256" key="5">
    <source>
        <dbReference type="ARBA" id="ARBA00023015"/>
    </source>
</evidence>
<feature type="compositionally biased region" description="Gly residues" evidence="10">
    <location>
        <begin position="2232"/>
        <end position="2247"/>
    </location>
</feature>
<dbReference type="Proteomes" id="UP000007798">
    <property type="component" value="Unassembled WGS sequence"/>
</dbReference>
<feature type="compositionally biased region" description="Low complexity" evidence="10">
    <location>
        <begin position="1440"/>
        <end position="1465"/>
    </location>
</feature>
<organism evidence="13 14">
    <name type="scientific">Drosophila willistoni</name>
    <name type="common">Fruit fly</name>
    <dbReference type="NCBI Taxonomy" id="7260"/>
    <lineage>
        <taxon>Eukaryota</taxon>
        <taxon>Metazoa</taxon>
        <taxon>Ecdysozoa</taxon>
        <taxon>Arthropoda</taxon>
        <taxon>Hexapoda</taxon>
        <taxon>Insecta</taxon>
        <taxon>Pterygota</taxon>
        <taxon>Neoptera</taxon>
        <taxon>Endopterygota</taxon>
        <taxon>Diptera</taxon>
        <taxon>Brachycera</taxon>
        <taxon>Muscomorpha</taxon>
        <taxon>Ephydroidea</taxon>
        <taxon>Drosophilidae</taxon>
        <taxon>Drosophila</taxon>
        <taxon>Sophophora</taxon>
    </lineage>
</organism>
<feature type="region of interest" description="Disordered" evidence="10">
    <location>
        <begin position="2216"/>
        <end position="2309"/>
    </location>
</feature>
<feature type="region of interest" description="Disordered" evidence="10">
    <location>
        <begin position="585"/>
        <end position="636"/>
    </location>
</feature>
<feature type="compositionally biased region" description="Low complexity" evidence="10">
    <location>
        <begin position="1767"/>
        <end position="1781"/>
    </location>
</feature>
<accession>B4N3V5</accession>
<dbReference type="GO" id="GO:0003713">
    <property type="term" value="F:transcription coactivator activity"/>
    <property type="evidence" value="ECO:0007669"/>
    <property type="project" value="TreeGrafter"/>
</dbReference>
<feature type="domain" description="MID" evidence="12">
    <location>
        <begin position="2111"/>
        <end position="2414"/>
    </location>
</feature>
<feature type="region of interest" description="Disordered" evidence="10">
    <location>
        <begin position="526"/>
        <end position="564"/>
    </location>
</feature>
<evidence type="ECO:0000313" key="13">
    <source>
        <dbReference type="EMBL" id="EDW79310.2"/>
    </source>
</evidence>
<feature type="compositionally biased region" description="Low complexity" evidence="10">
    <location>
        <begin position="1702"/>
        <end position="1719"/>
    </location>
</feature>
<evidence type="ECO:0000256" key="2">
    <source>
        <dbReference type="ARBA" id="ARBA00009354"/>
    </source>
</evidence>